<dbReference type="NCBIfam" id="TIGR00254">
    <property type="entry name" value="GGDEF"/>
    <property type="match status" value="1"/>
</dbReference>
<evidence type="ECO:0000256" key="2">
    <source>
        <dbReference type="ARBA" id="ARBA00022475"/>
    </source>
</evidence>
<dbReference type="Pfam" id="PF00990">
    <property type="entry name" value="GGDEF"/>
    <property type="match status" value="1"/>
</dbReference>
<evidence type="ECO:0000256" key="6">
    <source>
        <dbReference type="SAM" id="Phobius"/>
    </source>
</evidence>
<sequence length="517" mass="57729">MGKRKGFKLRIILGLLVISSIVLTAVVGGYLAVTANVKSLSYNYLESNYQYAKKLASNTTDILDIMQNNMNSVARLAGESTFSQRDLDIWFKANEQYFNSVFIADSRRQIKAVTPDQEYSLVGSRLTSKASAQAVETRASIISEPYVAATGRLILLISSPIYDAQGNYKGFAGGTIYLQEDNVLSRLLSEHFYGNGSYVYVTDNHAHLIFHPDCRRINRTIIGNDVVQQAISGKSGSAEITNTQGTSFFVGYAYEPRGGWGIVSQTPVSVLDEPLKKLVWSILLHALPICIVILFVAWRVSRYISTPLYELAKFSEDAVVSKKSVPPAMSKISSLIYEVRQLHHSIGNHLNHLNDEIHIDGLTGLANRKTFDLTLEEWLDERQPFALILIDIDFFKRVNDMYGHVVGDEVLKYLASEMRLFAGLEDLCFRYGGEEFGIVMKHASLQKAVELADTLRQEMAKGPGPNGVEVTISIGIAIYNETELLTSKEIVERVDVALYRSKLEGRNRITVFTPEEI</sequence>
<reference evidence="9" key="1">
    <citation type="submission" date="2017-04" db="EMBL/GenBank/DDBJ databases">
        <authorList>
            <person name="Varghese N."/>
            <person name="Submissions S."/>
        </authorList>
    </citation>
    <scope>NUCLEOTIDE SEQUENCE [LARGE SCALE GENOMIC DNA]</scope>
    <source>
        <strain evidence="9">N3/975</strain>
    </source>
</reference>
<dbReference type="InterPro" id="IPR033479">
    <property type="entry name" value="dCache_1"/>
</dbReference>
<feature type="domain" description="GGDEF" evidence="7">
    <location>
        <begin position="383"/>
        <end position="514"/>
    </location>
</feature>
<dbReference type="AlphaFoldDB" id="A0A1X7HNA4"/>
<dbReference type="FunFam" id="3.30.70.270:FF:000001">
    <property type="entry name" value="Diguanylate cyclase domain protein"/>
    <property type="match status" value="1"/>
</dbReference>
<evidence type="ECO:0000256" key="1">
    <source>
        <dbReference type="ARBA" id="ARBA00004651"/>
    </source>
</evidence>
<evidence type="ECO:0000313" key="9">
    <source>
        <dbReference type="Proteomes" id="UP000192940"/>
    </source>
</evidence>
<organism evidence="8 9">
    <name type="scientific">Paenibacillus uliginis N3/975</name>
    <dbReference type="NCBI Taxonomy" id="1313296"/>
    <lineage>
        <taxon>Bacteria</taxon>
        <taxon>Bacillati</taxon>
        <taxon>Bacillota</taxon>
        <taxon>Bacilli</taxon>
        <taxon>Bacillales</taxon>
        <taxon>Paenibacillaceae</taxon>
        <taxon>Paenibacillus</taxon>
    </lineage>
</organism>
<dbReference type="GO" id="GO:1902201">
    <property type="term" value="P:negative regulation of bacterial-type flagellum-dependent cell motility"/>
    <property type="evidence" value="ECO:0007669"/>
    <property type="project" value="TreeGrafter"/>
</dbReference>
<dbReference type="EMBL" id="LT840184">
    <property type="protein sequence ID" value="SMF89708.1"/>
    <property type="molecule type" value="Genomic_DNA"/>
</dbReference>
<keyword evidence="4 6" id="KW-1133">Transmembrane helix</keyword>
<keyword evidence="2" id="KW-1003">Cell membrane</keyword>
<dbReference type="GO" id="GO:0043709">
    <property type="term" value="P:cell adhesion involved in single-species biofilm formation"/>
    <property type="evidence" value="ECO:0007669"/>
    <property type="project" value="TreeGrafter"/>
</dbReference>
<feature type="transmembrane region" description="Helical" evidence="6">
    <location>
        <begin position="278"/>
        <end position="298"/>
    </location>
</feature>
<dbReference type="STRING" id="1313296.SAMN05661091_4748"/>
<dbReference type="InterPro" id="IPR029787">
    <property type="entry name" value="Nucleotide_cyclase"/>
</dbReference>
<name>A0A1X7HNA4_9BACL</name>
<evidence type="ECO:0000256" key="5">
    <source>
        <dbReference type="ARBA" id="ARBA00023136"/>
    </source>
</evidence>
<dbReference type="GO" id="GO:0052621">
    <property type="term" value="F:diguanylate cyclase activity"/>
    <property type="evidence" value="ECO:0007669"/>
    <property type="project" value="TreeGrafter"/>
</dbReference>
<evidence type="ECO:0000256" key="4">
    <source>
        <dbReference type="ARBA" id="ARBA00022989"/>
    </source>
</evidence>
<dbReference type="Gene3D" id="3.30.450.20">
    <property type="entry name" value="PAS domain"/>
    <property type="match status" value="1"/>
</dbReference>
<dbReference type="CDD" id="cd18773">
    <property type="entry name" value="PDC1_HK_sensor"/>
    <property type="match status" value="1"/>
</dbReference>
<dbReference type="GO" id="GO:0005886">
    <property type="term" value="C:plasma membrane"/>
    <property type="evidence" value="ECO:0007669"/>
    <property type="project" value="UniProtKB-SubCell"/>
</dbReference>
<dbReference type="RefSeq" id="WP_208915462.1">
    <property type="nucleotide sequence ID" value="NZ_LT840184.1"/>
</dbReference>
<feature type="transmembrane region" description="Helical" evidence="6">
    <location>
        <begin position="12"/>
        <end position="33"/>
    </location>
</feature>
<comment type="subcellular location">
    <subcellularLocation>
        <location evidence="1">Cell membrane</location>
        <topology evidence="1">Multi-pass membrane protein</topology>
    </subcellularLocation>
</comment>
<keyword evidence="9" id="KW-1185">Reference proteome</keyword>
<dbReference type="SUPFAM" id="SSF55073">
    <property type="entry name" value="Nucleotide cyclase"/>
    <property type="match status" value="1"/>
</dbReference>
<dbReference type="InterPro" id="IPR043128">
    <property type="entry name" value="Rev_trsase/Diguanyl_cyclase"/>
</dbReference>
<dbReference type="SUPFAM" id="SSF103190">
    <property type="entry name" value="Sensory domain-like"/>
    <property type="match status" value="1"/>
</dbReference>
<dbReference type="Pfam" id="PF02743">
    <property type="entry name" value="dCache_1"/>
    <property type="match status" value="1"/>
</dbReference>
<keyword evidence="5 6" id="KW-0472">Membrane</keyword>
<dbReference type="InterPro" id="IPR029151">
    <property type="entry name" value="Sensor-like_sf"/>
</dbReference>
<keyword evidence="3 6" id="KW-0812">Transmembrane</keyword>
<dbReference type="CDD" id="cd01949">
    <property type="entry name" value="GGDEF"/>
    <property type="match status" value="1"/>
</dbReference>
<dbReference type="PANTHER" id="PTHR45138">
    <property type="entry name" value="REGULATORY COMPONENTS OF SENSORY TRANSDUCTION SYSTEM"/>
    <property type="match status" value="1"/>
</dbReference>
<gene>
    <name evidence="8" type="ORF">SAMN05661091_4748</name>
</gene>
<dbReference type="PANTHER" id="PTHR45138:SF9">
    <property type="entry name" value="DIGUANYLATE CYCLASE DGCM-RELATED"/>
    <property type="match status" value="1"/>
</dbReference>
<accession>A0A1X7HNA4</accession>
<dbReference type="InterPro" id="IPR000160">
    <property type="entry name" value="GGDEF_dom"/>
</dbReference>
<evidence type="ECO:0000256" key="3">
    <source>
        <dbReference type="ARBA" id="ARBA00022692"/>
    </source>
</evidence>
<proteinExistence type="predicted"/>
<dbReference type="InterPro" id="IPR050469">
    <property type="entry name" value="Diguanylate_Cyclase"/>
</dbReference>
<evidence type="ECO:0000313" key="8">
    <source>
        <dbReference type="EMBL" id="SMF89708.1"/>
    </source>
</evidence>
<dbReference type="Proteomes" id="UP000192940">
    <property type="component" value="Chromosome I"/>
</dbReference>
<dbReference type="SMART" id="SM00267">
    <property type="entry name" value="GGDEF"/>
    <property type="match status" value="1"/>
</dbReference>
<dbReference type="Gene3D" id="3.30.70.270">
    <property type="match status" value="1"/>
</dbReference>
<protein>
    <submittedName>
        <fullName evidence="8">Diguanylate cyclase (GGDEF) domain-containing protein</fullName>
    </submittedName>
</protein>
<evidence type="ECO:0000259" key="7">
    <source>
        <dbReference type="PROSITE" id="PS50887"/>
    </source>
</evidence>
<dbReference type="PROSITE" id="PS50887">
    <property type="entry name" value="GGDEF"/>
    <property type="match status" value="1"/>
</dbReference>